<comment type="subunit">
    <text evidence="5">Part of the 50S ribosomal subunit; part of the 5S rRNA/L5/L18/L25 subcomplex. Contacts the 5S rRNA. Binds to the 5S rRNA independently of L5 and L18.</text>
</comment>
<keyword evidence="3 5" id="KW-0689">Ribosomal protein</keyword>
<dbReference type="InterPro" id="IPR020930">
    <property type="entry name" value="Ribosomal_uL5_bac-type"/>
</dbReference>
<dbReference type="SUPFAM" id="SSF50715">
    <property type="entry name" value="Ribosomal protein L25-like"/>
    <property type="match status" value="1"/>
</dbReference>
<comment type="similarity">
    <text evidence="5">Belongs to the bacterial ribosomal protein bL25 family. CTC subfamily.</text>
</comment>
<dbReference type="PANTHER" id="PTHR33284">
    <property type="entry name" value="RIBOSOMAL PROTEIN L25/GLN-TRNA SYNTHETASE, ANTI-CODON-BINDING DOMAIN-CONTAINING PROTEIN"/>
    <property type="match status" value="1"/>
</dbReference>
<dbReference type="GO" id="GO:0003735">
    <property type="term" value="F:structural constituent of ribosome"/>
    <property type="evidence" value="ECO:0007669"/>
    <property type="project" value="InterPro"/>
</dbReference>
<dbReference type="GO" id="GO:0006412">
    <property type="term" value="P:translation"/>
    <property type="evidence" value="ECO:0007669"/>
    <property type="project" value="UniProtKB-UniRule"/>
</dbReference>
<evidence type="ECO:0000313" key="9">
    <source>
        <dbReference type="EMBL" id="PIS07705.1"/>
    </source>
</evidence>
<evidence type="ECO:0000259" key="8">
    <source>
        <dbReference type="Pfam" id="PF14693"/>
    </source>
</evidence>
<comment type="caution">
    <text evidence="9">The sequence shown here is derived from an EMBL/GenBank/DDBJ whole genome shotgun (WGS) entry which is preliminary data.</text>
</comment>
<evidence type="ECO:0000256" key="5">
    <source>
        <dbReference type="HAMAP-Rule" id="MF_01334"/>
    </source>
</evidence>
<evidence type="ECO:0000256" key="4">
    <source>
        <dbReference type="ARBA" id="ARBA00023274"/>
    </source>
</evidence>
<accession>A0A2H0W6I5</accession>
<dbReference type="Pfam" id="PF14693">
    <property type="entry name" value="Ribosomal_TL5_C"/>
    <property type="match status" value="1"/>
</dbReference>
<evidence type="ECO:0000313" key="10">
    <source>
        <dbReference type="Proteomes" id="UP000231382"/>
    </source>
</evidence>
<dbReference type="PANTHER" id="PTHR33284:SF1">
    <property type="entry name" value="RIBOSOMAL PROTEIN L25_GLN-TRNA SYNTHETASE, ANTI-CODON-BINDING DOMAIN-CONTAINING PROTEIN"/>
    <property type="match status" value="1"/>
</dbReference>
<feature type="domain" description="Large ribosomal subunit protein bL25 beta" evidence="8">
    <location>
        <begin position="97"/>
        <end position="182"/>
    </location>
</feature>
<dbReference type="HAMAP" id="MF_01334">
    <property type="entry name" value="Ribosomal_bL25_CTC"/>
    <property type="match status" value="1"/>
</dbReference>
<proteinExistence type="inferred from homology"/>
<dbReference type="InterPro" id="IPR029751">
    <property type="entry name" value="Ribosomal_L25_dom"/>
</dbReference>
<dbReference type="InterPro" id="IPR011035">
    <property type="entry name" value="Ribosomal_bL25/Gln-tRNA_synth"/>
</dbReference>
<comment type="function">
    <text evidence="5">This is one of the proteins that binds to the 5S RNA in the ribosome where it forms part of the central protuberance.</text>
</comment>
<dbReference type="Proteomes" id="UP000231382">
    <property type="component" value="Unassembled WGS sequence"/>
</dbReference>
<evidence type="ECO:0000256" key="1">
    <source>
        <dbReference type="ARBA" id="ARBA00022730"/>
    </source>
</evidence>
<keyword evidence="4 5" id="KW-0687">Ribonucleoprotein</keyword>
<dbReference type="CDD" id="cd00495">
    <property type="entry name" value="Ribosomal_L25_TL5_CTC"/>
    <property type="match status" value="1"/>
</dbReference>
<dbReference type="AlphaFoldDB" id="A0A2H0W6I5"/>
<protein>
    <recommendedName>
        <fullName evidence="5">Large ribosomal subunit protein bL25</fullName>
    </recommendedName>
    <alternativeName>
        <fullName evidence="5">General stress protein CTC</fullName>
    </alternativeName>
</protein>
<name>A0A2H0W6I5_9BACT</name>
<dbReference type="NCBIfam" id="TIGR00731">
    <property type="entry name" value="bL25_bact_ctc"/>
    <property type="match status" value="1"/>
</dbReference>
<keyword evidence="2 5" id="KW-0694">RNA-binding</keyword>
<organism evidence="9 10">
    <name type="scientific">Candidatus Berkelbacteria bacterium CG10_big_fil_rev_8_21_14_0_10_43_13</name>
    <dbReference type="NCBI Taxonomy" id="1974514"/>
    <lineage>
        <taxon>Bacteria</taxon>
        <taxon>Candidatus Berkelbacteria</taxon>
    </lineage>
</organism>
<dbReference type="InterPro" id="IPR001021">
    <property type="entry name" value="Ribosomal_bL25_long"/>
</dbReference>
<gene>
    <name evidence="5" type="primary">rplY</name>
    <name evidence="5" type="synonym">ctc</name>
    <name evidence="9" type="ORF">COT78_01905</name>
</gene>
<evidence type="ECO:0000256" key="3">
    <source>
        <dbReference type="ARBA" id="ARBA00022980"/>
    </source>
</evidence>
<dbReference type="EMBL" id="PEZW01000014">
    <property type="protein sequence ID" value="PIS07705.1"/>
    <property type="molecule type" value="Genomic_DNA"/>
</dbReference>
<feature type="domain" description="Large ribosomal subunit protein bL25 L25" evidence="7">
    <location>
        <begin position="7"/>
        <end position="89"/>
    </location>
</feature>
<dbReference type="Gene3D" id="2.170.120.20">
    <property type="entry name" value="Ribosomal protein L25, beta domain"/>
    <property type="match status" value="1"/>
</dbReference>
<dbReference type="InterPro" id="IPR020057">
    <property type="entry name" value="Ribosomal_bL25_b-dom"/>
</dbReference>
<dbReference type="Pfam" id="PF01386">
    <property type="entry name" value="Ribosomal_L25p"/>
    <property type="match status" value="1"/>
</dbReference>
<dbReference type="Gene3D" id="2.40.240.10">
    <property type="entry name" value="Ribosomal Protein L25, Chain P"/>
    <property type="match status" value="1"/>
</dbReference>
<evidence type="ECO:0000256" key="2">
    <source>
        <dbReference type="ARBA" id="ARBA00022884"/>
    </source>
</evidence>
<evidence type="ECO:0000259" key="7">
    <source>
        <dbReference type="Pfam" id="PF01386"/>
    </source>
</evidence>
<dbReference type="InterPro" id="IPR020056">
    <property type="entry name" value="Rbsml_bL25/Gln-tRNA_synth_N"/>
</dbReference>
<feature type="compositionally biased region" description="Basic and acidic residues" evidence="6">
    <location>
        <begin position="218"/>
        <end position="230"/>
    </location>
</feature>
<dbReference type="GO" id="GO:0022625">
    <property type="term" value="C:cytosolic large ribosomal subunit"/>
    <property type="evidence" value="ECO:0007669"/>
    <property type="project" value="TreeGrafter"/>
</dbReference>
<sequence>MTDYKIKVKTRTEKAKELHKQGFVPGVVYGKNFDNVSISIERVAFNQLFRDAGTSNLVELAIDDAKPFNTLVHDFQRNPMTEEVIHVDFFKVNMKEKIHAEVPLSFVGESTAVIDLDGSMITPVDAIEIECLPADLPSEIEVDISVLDDFEKNIKISDLKIPTGVEVMTDPEEIVVFVQAPRSEEEMAELDEAVEENVEAVEVEHTGEEAVEGETEGDDKKEKTEEKKAE</sequence>
<evidence type="ECO:0000256" key="6">
    <source>
        <dbReference type="SAM" id="MobiDB-lite"/>
    </source>
</evidence>
<reference evidence="10" key="1">
    <citation type="submission" date="2017-09" db="EMBL/GenBank/DDBJ databases">
        <title>Depth-based differentiation of microbial function through sediment-hosted aquifers and enrichment of novel symbionts in the deep terrestrial subsurface.</title>
        <authorList>
            <person name="Probst A.J."/>
            <person name="Ladd B."/>
            <person name="Jarett J.K."/>
            <person name="Geller-Mcgrath D.E."/>
            <person name="Sieber C.M.K."/>
            <person name="Emerson J.B."/>
            <person name="Anantharaman K."/>
            <person name="Thomas B.C."/>
            <person name="Malmstrom R."/>
            <person name="Stieglmeier M."/>
            <person name="Klingl A."/>
            <person name="Woyke T."/>
            <person name="Ryan C.M."/>
            <person name="Banfield J.F."/>
        </authorList>
    </citation>
    <scope>NUCLEOTIDE SEQUENCE [LARGE SCALE GENOMIC DNA]</scope>
</reference>
<feature type="region of interest" description="Disordered" evidence="6">
    <location>
        <begin position="198"/>
        <end position="230"/>
    </location>
</feature>
<keyword evidence="1 5" id="KW-0699">rRNA-binding</keyword>
<dbReference type="InterPro" id="IPR037121">
    <property type="entry name" value="Ribosomal_bL25_C"/>
</dbReference>
<dbReference type="GO" id="GO:0008097">
    <property type="term" value="F:5S rRNA binding"/>
    <property type="evidence" value="ECO:0007669"/>
    <property type="project" value="InterPro"/>
</dbReference>